<dbReference type="InterPro" id="IPR027417">
    <property type="entry name" value="P-loop_NTPase"/>
</dbReference>
<name>A0A7W2TVI8_9GAMM</name>
<dbReference type="InterPro" id="IPR027600">
    <property type="entry name" value="HprK-rel_A"/>
</dbReference>
<dbReference type="Proteomes" id="UP000539350">
    <property type="component" value="Unassembled WGS sequence"/>
</dbReference>
<dbReference type="SUPFAM" id="SSF53795">
    <property type="entry name" value="PEP carboxykinase-like"/>
    <property type="match status" value="1"/>
</dbReference>
<dbReference type="NCBIfam" id="TIGR04352">
    <property type="entry name" value="HprK_rel_A"/>
    <property type="match status" value="1"/>
</dbReference>
<organism evidence="1 2">
    <name type="scientific">Sediminihaliea albiluteola</name>
    <dbReference type="NCBI Taxonomy" id="2758564"/>
    <lineage>
        <taxon>Bacteria</taxon>
        <taxon>Pseudomonadati</taxon>
        <taxon>Pseudomonadota</taxon>
        <taxon>Gammaproteobacteria</taxon>
        <taxon>Cellvibrionales</taxon>
        <taxon>Halieaceae</taxon>
        <taxon>Sediminihaliea</taxon>
    </lineage>
</organism>
<dbReference type="RefSeq" id="WP_182170270.1">
    <property type="nucleotide sequence ID" value="NZ_JACFXU010000013.1"/>
</dbReference>
<protein>
    <submittedName>
        <fullName evidence="1">HprK-related kinase A</fullName>
    </submittedName>
</protein>
<dbReference type="Gene3D" id="3.40.50.300">
    <property type="entry name" value="P-loop containing nucleotide triphosphate hydrolases"/>
    <property type="match status" value="1"/>
</dbReference>
<reference evidence="1 2" key="1">
    <citation type="submission" date="2020-07" db="EMBL/GenBank/DDBJ databases">
        <title>Halieaceae bacterium, F7430, whole genome shotgun sequencing project.</title>
        <authorList>
            <person name="Jiang S."/>
            <person name="Liu Z.W."/>
            <person name="Du Z.J."/>
        </authorList>
    </citation>
    <scope>NUCLEOTIDE SEQUENCE [LARGE SCALE GENOMIC DNA]</scope>
    <source>
        <strain evidence="1 2">F7430</strain>
    </source>
</reference>
<proteinExistence type="predicted"/>
<dbReference type="AlphaFoldDB" id="A0A7W2TVI8"/>
<keyword evidence="2" id="KW-1185">Reference proteome</keyword>
<keyword evidence="1" id="KW-0418">Kinase</keyword>
<sequence length="308" mass="33768">MTSQTLASLDDTELSRYLEGSGLRFCVGPYTYALRSPLPIIRYGLARLYADHPLAANDGFADFHLSFRANGLLDFLRGHIHFQVDEQSPFAAIPKAQAYAFLEWGMNWCVSVTLHEYLKLHAAVVAKNGVAVVLPGLPGAGKSTLSAALALRGWRLLSDEHAMLEPGSNKLVPLPRPVSLKNDSIELIQAFEPSAIMGPVSEDTHKGSVAHLKADLASDSHDLARLPARFLVFPRYQAGAKLRLSPKGRAESFMFAAHHSFNYSLLGESGFDSMSRFIDNLECFDLHYGSIDQAHSAMESLLHGRYGA</sequence>
<dbReference type="GO" id="GO:0016301">
    <property type="term" value="F:kinase activity"/>
    <property type="evidence" value="ECO:0007669"/>
    <property type="project" value="UniProtKB-KW"/>
</dbReference>
<comment type="caution">
    <text evidence="1">The sequence shown here is derived from an EMBL/GenBank/DDBJ whole genome shotgun (WGS) entry which is preliminary data.</text>
</comment>
<keyword evidence="1" id="KW-0808">Transferase</keyword>
<evidence type="ECO:0000313" key="1">
    <source>
        <dbReference type="EMBL" id="MBA6412718.1"/>
    </source>
</evidence>
<accession>A0A7W2TVI8</accession>
<evidence type="ECO:0000313" key="2">
    <source>
        <dbReference type="Proteomes" id="UP000539350"/>
    </source>
</evidence>
<gene>
    <name evidence="1" type="ORF">H2508_06280</name>
</gene>
<dbReference type="EMBL" id="JACFXU010000013">
    <property type="protein sequence ID" value="MBA6412718.1"/>
    <property type="molecule type" value="Genomic_DNA"/>
</dbReference>